<feature type="domain" description="DinB-like" evidence="2">
    <location>
        <begin position="18"/>
        <end position="139"/>
    </location>
</feature>
<dbReference type="InterPro" id="IPR024775">
    <property type="entry name" value="DinB-like"/>
</dbReference>
<accession>A0ABT8N436</accession>
<dbReference type="InterPro" id="IPR034660">
    <property type="entry name" value="DinB/YfiT-like"/>
</dbReference>
<gene>
    <name evidence="3" type="ORF">QWY14_12630</name>
</gene>
<protein>
    <submittedName>
        <fullName evidence="3">DinB family protein</fullName>
    </submittedName>
</protein>
<proteinExistence type="predicted"/>
<dbReference type="Pfam" id="PF12867">
    <property type="entry name" value="DinB_2"/>
    <property type="match status" value="1"/>
</dbReference>
<evidence type="ECO:0000259" key="2">
    <source>
        <dbReference type="Pfam" id="PF12867"/>
    </source>
</evidence>
<dbReference type="Proteomes" id="UP001172055">
    <property type="component" value="Unassembled WGS sequence"/>
</dbReference>
<feature type="region of interest" description="Disordered" evidence="1">
    <location>
        <begin position="68"/>
        <end position="91"/>
    </location>
</feature>
<evidence type="ECO:0000256" key="1">
    <source>
        <dbReference type="SAM" id="MobiDB-lite"/>
    </source>
</evidence>
<evidence type="ECO:0000313" key="4">
    <source>
        <dbReference type="Proteomes" id="UP001172055"/>
    </source>
</evidence>
<dbReference type="Gene3D" id="1.20.120.450">
    <property type="entry name" value="dinb family like domain"/>
    <property type="match status" value="1"/>
</dbReference>
<reference evidence="3 4" key="1">
    <citation type="submission" date="2023-06" db="EMBL/GenBank/DDBJ databases">
        <title>Novel species in genus Planococcus.</title>
        <authorList>
            <person name="Ning S."/>
        </authorList>
    </citation>
    <scope>NUCLEOTIDE SEQUENCE [LARGE SCALE GENOMIC DNA]</scope>
    <source>
        <strain evidence="3 4">N028</strain>
    </source>
</reference>
<name>A0ABT8N436_9BACL</name>
<evidence type="ECO:0000313" key="3">
    <source>
        <dbReference type="EMBL" id="MDN7242652.1"/>
    </source>
</evidence>
<comment type="caution">
    <text evidence="3">The sequence shown here is derived from an EMBL/GenBank/DDBJ whole genome shotgun (WGS) entry which is preliminary data.</text>
</comment>
<dbReference type="SUPFAM" id="SSF109854">
    <property type="entry name" value="DinB/YfiT-like putative metalloenzymes"/>
    <property type="match status" value="1"/>
</dbReference>
<organism evidence="3 4">
    <name type="scientific">Planococcus shixiaomingii</name>
    <dbReference type="NCBI Taxonomy" id="3058393"/>
    <lineage>
        <taxon>Bacteria</taxon>
        <taxon>Bacillati</taxon>
        <taxon>Bacillota</taxon>
        <taxon>Bacilli</taxon>
        <taxon>Bacillales</taxon>
        <taxon>Caryophanaceae</taxon>
        <taxon>Planococcus</taxon>
    </lineage>
</organism>
<sequence length="158" mass="17643">MEKEFFQNGLHGKGAHVDTATVFDGLDWQAAGEKPENCPHSAWELLGHMVYWQEFMLAYLQGEIPKSPEHAVESWPSSTAPASEEEWNNTVSRFLEGLQRAEQEAAKDLTEKGPSGRGRTRAEWLMGITLHNTYHAGQAVLVRRTLGAWPPPSGGETW</sequence>
<dbReference type="EMBL" id="JAUJWV010000002">
    <property type="protein sequence ID" value="MDN7242652.1"/>
    <property type="molecule type" value="Genomic_DNA"/>
</dbReference>
<dbReference type="RefSeq" id="WP_300987510.1">
    <property type="nucleotide sequence ID" value="NZ_CP129236.1"/>
</dbReference>
<keyword evidence="4" id="KW-1185">Reference proteome</keyword>